<dbReference type="EMBL" id="FOKW01000003">
    <property type="protein sequence ID" value="SFB96600.1"/>
    <property type="molecule type" value="Genomic_DNA"/>
</dbReference>
<evidence type="ECO:0000313" key="3">
    <source>
        <dbReference type="Proteomes" id="UP000199161"/>
    </source>
</evidence>
<feature type="domain" description="UDP-N-acetylglucosamine 2-epimerase" evidence="1">
    <location>
        <begin position="28"/>
        <end position="350"/>
    </location>
</feature>
<sequence>MRVCSIVGARPQFVKAATVSRKLRDVGEEALVHTGQHYDEEMSDVFFEELDIPEPDYNLGVQSDTHGRQTAKMIAALEPVLEEVSPDALLLYGDTNSTLAGAIVGAKRDVEVAHVEAGLRSDDREMPEEVNRIMTDHASELCFAPSEAAVRNLADEGISDGVYWTGDVMYDALLEARERSQEASTILENLGLEDGEFVLATVHRQRNTDVRENLESIVSALADAPLPVVFPAHPRTVERLREYGLWDRATDALEVIEPQGYLDFVRLLDAAERVATDSGGVQKEAFFLETRCVTLRSETEWVETVEAGWNRLVGSDDDRIRDALATDWDPDSHPRPYGDGLASRRIVTLLRREIDGEVEVEDVEIDEPTRGIEAVPLD</sequence>
<evidence type="ECO:0000313" key="2">
    <source>
        <dbReference type="EMBL" id="SFB96600.1"/>
    </source>
</evidence>
<keyword evidence="3" id="KW-1185">Reference proteome</keyword>
<dbReference type="SUPFAM" id="SSF53756">
    <property type="entry name" value="UDP-Glycosyltransferase/glycogen phosphorylase"/>
    <property type="match status" value="1"/>
</dbReference>
<dbReference type="Gene3D" id="3.40.50.2000">
    <property type="entry name" value="Glycogen Phosphorylase B"/>
    <property type="match status" value="2"/>
</dbReference>
<dbReference type="NCBIfam" id="TIGR00236">
    <property type="entry name" value="wecB"/>
    <property type="match status" value="1"/>
</dbReference>
<evidence type="ECO:0000259" key="1">
    <source>
        <dbReference type="Pfam" id="PF02350"/>
    </source>
</evidence>
<accession>A0A1I1FHR7</accession>
<organism evidence="2 3">
    <name type="scientific">Natronobacterium haloterrestre</name>
    <name type="common">Halobiforma haloterrestris</name>
    <dbReference type="NCBI Taxonomy" id="148448"/>
    <lineage>
        <taxon>Archaea</taxon>
        <taxon>Methanobacteriati</taxon>
        <taxon>Methanobacteriota</taxon>
        <taxon>Stenosarchaea group</taxon>
        <taxon>Halobacteria</taxon>
        <taxon>Halobacteriales</taxon>
        <taxon>Natrialbaceae</taxon>
        <taxon>Natronobacterium</taxon>
    </lineage>
</organism>
<dbReference type="InterPro" id="IPR003331">
    <property type="entry name" value="UDP_GlcNAc_Epimerase_2_dom"/>
</dbReference>
<dbReference type="PANTHER" id="PTHR43174">
    <property type="entry name" value="UDP-N-ACETYLGLUCOSAMINE 2-EPIMERASE"/>
    <property type="match status" value="1"/>
</dbReference>
<gene>
    <name evidence="2" type="ORF">SAMN05444422_103270</name>
</gene>
<name>A0A1I1FHR7_NATHA</name>
<dbReference type="RefSeq" id="WP_089786860.1">
    <property type="nucleotide sequence ID" value="NZ_FOKW01000003.1"/>
</dbReference>
<dbReference type="InterPro" id="IPR029767">
    <property type="entry name" value="WecB-like"/>
</dbReference>
<dbReference type="Proteomes" id="UP000199161">
    <property type="component" value="Unassembled WGS sequence"/>
</dbReference>
<dbReference type="OrthoDB" id="7018at2157"/>
<dbReference type="AlphaFoldDB" id="A0A1I1FHR7"/>
<reference evidence="3" key="1">
    <citation type="submission" date="2016-10" db="EMBL/GenBank/DDBJ databases">
        <authorList>
            <person name="Varghese N."/>
            <person name="Submissions S."/>
        </authorList>
    </citation>
    <scope>NUCLEOTIDE SEQUENCE [LARGE SCALE GENOMIC DNA]</scope>
    <source>
        <strain evidence="3">DSM 13078</strain>
    </source>
</reference>
<protein>
    <submittedName>
        <fullName evidence="2">UDP-N-acetylglucosamine 2-epimerase (Non-hydrolysing)</fullName>
    </submittedName>
</protein>
<dbReference type="Pfam" id="PF02350">
    <property type="entry name" value="Epimerase_2"/>
    <property type="match status" value="1"/>
</dbReference>
<dbReference type="PANTHER" id="PTHR43174:SF1">
    <property type="entry name" value="UDP-N-ACETYLGLUCOSAMINE 2-EPIMERASE"/>
    <property type="match status" value="1"/>
</dbReference>
<proteinExistence type="predicted"/>
<dbReference type="CDD" id="cd03786">
    <property type="entry name" value="GTB_UDP-GlcNAc_2-Epimerase"/>
    <property type="match status" value="1"/>
</dbReference>